<feature type="domain" description="PpiC" evidence="7">
    <location>
        <begin position="176"/>
        <end position="268"/>
    </location>
</feature>
<keyword evidence="5 6" id="KW-0413">Isomerase</keyword>
<dbReference type="OrthoDB" id="2677468at2"/>
<sequence>MQNVKRLWGVIIALAVVILVLASLLVSRGGGPALTSPTPTPDQHQAEGKGAQIVAKIGDREITMDDLEAALKRHYGAEQLGQMLDRRVVQLEAQEQGVSVDAAELARELKRMQQGYESEQQYYEAMQTQLGMSKEEIQEDAANKLLLEKLATLTIQITNAEIDDYIKTHADEFQRKTEYHILQIIVSTKDQANKVLAELAKGESFAILARDRSIDDATNNNGGDLGWVVGDDPFVEAAVLETAKTLKVGQVSKPVPLAEGFAVVSLKEKRDQPNPDMAFIKENVRRELALQQAPPLKDYVNQLRAKWKVSILDAQLRQ</sequence>
<dbReference type="InterPro" id="IPR023058">
    <property type="entry name" value="PPIase_PpiC_CS"/>
</dbReference>
<dbReference type="Pfam" id="PF00639">
    <property type="entry name" value="Rotamase"/>
    <property type="match status" value="1"/>
</dbReference>
<evidence type="ECO:0000256" key="6">
    <source>
        <dbReference type="PROSITE-ProRule" id="PRU00278"/>
    </source>
</evidence>
<evidence type="ECO:0000256" key="4">
    <source>
        <dbReference type="ARBA" id="ARBA00023110"/>
    </source>
</evidence>
<reference evidence="8 9" key="1">
    <citation type="submission" date="2018-12" db="EMBL/GenBank/DDBJ databases">
        <title>Bacillus ochoae sp. nov., Paenibacillus whitsoniae sp. nov., Paenibacillus spiritus sp. nov. Isolated from the Mars Exploration Rover during spacecraft assembly.</title>
        <authorList>
            <person name="Seuylemezian A."/>
            <person name="Vaishampayan P."/>
        </authorList>
    </citation>
    <scope>NUCLEOTIDE SEQUENCE [LARGE SCALE GENOMIC DNA]</scope>
    <source>
        <strain evidence="8 9">MER 54</strain>
    </source>
</reference>
<dbReference type="Proteomes" id="UP000276128">
    <property type="component" value="Unassembled WGS sequence"/>
</dbReference>
<evidence type="ECO:0000313" key="9">
    <source>
        <dbReference type="Proteomes" id="UP000276128"/>
    </source>
</evidence>
<evidence type="ECO:0000256" key="1">
    <source>
        <dbReference type="ARBA" id="ARBA00000971"/>
    </source>
</evidence>
<keyword evidence="4 6" id="KW-0697">Rotamase</keyword>
<keyword evidence="3" id="KW-0732">Signal</keyword>
<evidence type="ECO:0000313" key="8">
    <source>
        <dbReference type="EMBL" id="RTE02538.1"/>
    </source>
</evidence>
<keyword evidence="9" id="KW-1185">Reference proteome</keyword>
<dbReference type="EC" id="5.2.1.8" evidence="2"/>
<dbReference type="PANTHER" id="PTHR47245">
    <property type="entry name" value="PEPTIDYLPROLYL ISOMERASE"/>
    <property type="match status" value="1"/>
</dbReference>
<dbReference type="AlphaFoldDB" id="A0A3S0C4T3"/>
<dbReference type="GO" id="GO:0003755">
    <property type="term" value="F:peptidyl-prolyl cis-trans isomerase activity"/>
    <property type="evidence" value="ECO:0007669"/>
    <property type="project" value="UniProtKB-KW"/>
</dbReference>
<dbReference type="EMBL" id="RXHU01000116">
    <property type="protein sequence ID" value="RTE02538.1"/>
    <property type="molecule type" value="Genomic_DNA"/>
</dbReference>
<dbReference type="PROSITE" id="PS50198">
    <property type="entry name" value="PPIC_PPIASE_2"/>
    <property type="match status" value="1"/>
</dbReference>
<protein>
    <recommendedName>
        <fullName evidence="2">peptidylprolyl isomerase</fullName>
        <ecNumber evidence="2">5.2.1.8</ecNumber>
    </recommendedName>
</protein>
<dbReference type="InterPro" id="IPR000297">
    <property type="entry name" value="PPIase_PpiC"/>
</dbReference>
<evidence type="ECO:0000256" key="2">
    <source>
        <dbReference type="ARBA" id="ARBA00013194"/>
    </source>
</evidence>
<dbReference type="SUPFAM" id="SSF54534">
    <property type="entry name" value="FKBP-like"/>
    <property type="match status" value="1"/>
</dbReference>
<proteinExistence type="predicted"/>
<evidence type="ECO:0000256" key="5">
    <source>
        <dbReference type="ARBA" id="ARBA00023235"/>
    </source>
</evidence>
<dbReference type="InterPro" id="IPR050245">
    <property type="entry name" value="PrsA_foldase"/>
</dbReference>
<dbReference type="Gene3D" id="1.10.4030.10">
    <property type="entry name" value="Porin chaperone SurA, peptide-binding domain"/>
    <property type="match status" value="1"/>
</dbReference>
<name>A0A3S0C4T3_9BACL</name>
<dbReference type="InterPro" id="IPR027304">
    <property type="entry name" value="Trigger_fact/SurA_dom_sf"/>
</dbReference>
<evidence type="ECO:0000256" key="3">
    <source>
        <dbReference type="ARBA" id="ARBA00022729"/>
    </source>
</evidence>
<dbReference type="InterPro" id="IPR046357">
    <property type="entry name" value="PPIase_dom_sf"/>
</dbReference>
<evidence type="ECO:0000259" key="7">
    <source>
        <dbReference type="PROSITE" id="PS50198"/>
    </source>
</evidence>
<gene>
    <name evidence="8" type="ORF">EJQ19_29325</name>
</gene>
<dbReference type="Gene3D" id="3.10.50.40">
    <property type="match status" value="1"/>
</dbReference>
<dbReference type="PANTHER" id="PTHR47245:SF1">
    <property type="entry name" value="FOLDASE PROTEIN PRSA"/>
    <property type="match status" value="1"/>
</dbReference>
<organism evidence="8 9">
    <name type="scientific">Paenibacillus whitsoniae</name>
    <dbReference type="NCBI Taxonomy" id="2496558"/>
    <lineage>
        <taxon>Bacteria</taxon>
        <taxon>Bacillati</taxon>
        <taxon>Bacillota</taxon>
        <taxon>Bacilli</taxon>
        <taxon>Bacillales</taxon>
        <taxon>Paenibacillaceae</taxon>
        <taxon>Paenibacillus</taxon>
    </lineage>
</organism>
<accession>A0A3S0C4T3</accession>
<dbReference type="PROSITE" id="PS01096">
    <property type="entry name" value="PPIC_PPIASE_1"/>
    <property type="match status" value="1"/>
</dbReference>
<comment type="catalytic activity">
    <reaction evidence="1">
        <text>[protein]-peptidylproline (omega=180) = [protein]-peptidylproline (omega=0)</text>
        <dbReference type="Rhea" id="RHEA:16237"/>
        <dbReference type="Rhea" id="RHEA-COMP:10747"/>
        <dbReference type="Rhea" id="RHEA-COMP:10748"/>
        <dbReference type="ChEBI" id="CHEBI:83833"/>
        <dbReference type="ChEBI" id="CHEBI:83834"/>
        <dbReference type="EC" id="5.2.1.8"/>
    </reaction>
</comment>
<dbReference type="SUPFAM" id="SSF109998">
    <property type="entry name" value="Triger factor/SurA peptide-binding domain-like"/>
    <property type="match status" value="1"/>
</dbReference>
<comment type="caution">
    <text evidence="8">The sequence shown here is derived from an EMBL/GenBank/DDBJ whole genome shotgun (WGS) entry which is preliminary data.</text>
</comment>
<dbReference type="RefSeq" id="WP_126144785.1">
    <property type="nucleotide sequence ID" value="NZ_RXHU01000116.1"/>
</dbReference>